<keyword evidence="1" id="KW-1185">Reference proteome</keyword>
<evidence type="ECO:0000313" key="3">
    <source>
        <dbReference type="RefSeq" id="XP_056696328.1"/>
    </source>
</evidence>
<organism evidence="1 2">
    <name type="scientific">Spinacia oleracea</name>
    <name type="common">Spinach</name>
    <dbReference type="NCBI Taxonomy" id="3562"/>
    <lineage>
        <taxon>Eukaryota</taxon>
        <taxon>Viridiplantae</taxon>
        <taxon>Streptophyta</taxon>
        <taxon>Embryophyta</taxon>
        <taxon>Tracheophyta</taxon>
        <taxon>Spermatophyta</taxon>
        <taxon>Magnoliopsida</taxon>
        <taxon>eudicotyledons</taxon>
        <taxon>Gunneridae</taxon>
        <taxon>Pentapetalae</taxon>
        <taxon>Caryophyllales</taxon>
        <taxon>Chenopodiaceae</taxon>
        <taxon>Chenopodioideae</taxon>
        <taxon>Anserineae</taxon>
        <taxon>Spinacia</taxon>
    </lineage>
</organism>
<dbReference type="PANTHER" id="PTHR34835:SF89">
    <property type="entry name" value="OS07G0283600 PROTEIN"/>
    <property type="match status" value="1"/>
</dbReference>
<evidence type="ECO:0008006" key="4">
    <source>
        <dbReference type="Google" id="ProtNLM"/>
    </source>
</evidence>
<reference evidence="2 3" key="2">
    <citation type="submission" date="2025-05" db="UniProtKB">
        <authorList>
            <consortium name="RefSeq"/>
        </authorList>
    </citation>
    <scope>IDENTIFICATION</scope>
    <source>
        <tissue evidence="2 3">Leaf</tissue>
    </source>
</reference>
<reference evidence="1" key="1">
    <citation type="journal article" date="2021" name="Nat. Commun.">
        <title>Genomic analyses provide insights into spinach domestication and the genetic basis of agronomic traits.</title>
        <authorList>
            <person name="Cai X."/>
            <person name="Sun X."/>
            <person name="Xu C."/>
            <person name="Sun H."/>
            <person name="Wang X."/>
            <person name="Ge C."/>
            <person name="Zhang Z."/>
            <person name="Wang Q."/>
            <person name="Fei Z."/>
            <person name="Jiao C."/>
            <person name="Wang Q."/>
        </authorList>
    </citation>
    <scope>NUCLEOTIDE SEQUENCE [LARGE SCALE GENOMIC DNA]</scope>
    <source>
        <strain evidence="1">cv. Varoflay</strain>
    </source>
</reference>
<gene>
    <name evidence="2 3" type="primary">LOC130470350</name>
</gene>
<sequence>MGELVDGGEMFKRIFVMFAFFVFLAPIANRTVDLDLVKVLEDVDEIKNLDWSEYVHERLCRAIRKYKTSGCLGNVGGCVWVLQFVYFHRLQFRGIAESCSLPLMKHWFGTKIHERLVLEKDSTCFGSGILNTVTYPVCQKLGFEDGFAKICGRDTCDNDAANDDENHIRFIIPDGQLSNSVIQSIATDAIHAEYLRMKRNLEIVSNFHLKQLEAKLAVKRRSSPLLSDDDLDPRYYAMMQELAEMVLSVQSMPGGLENITCDAKPSAIPRDVSPNEKIQEVLHQINVNEIGNETAVQCDEPRIVDAITDPTQQTNAGATLEVMYNQTYLSIRLHLFQVLNLFQVLPLFQVMKLLQKN</sequence>
<name>A0ABM3RL35_SPIOL</name>
<proteinExistence type="predicted"/>
<evidence type="ECO:0000313" key="2">
    <source>
        <dbReference type="RefSeq" id="XP_056696327.1"/>
    </source>
</evidence>
<dbReference type="Proteomes" id="UP000813463">
    <property type="component" value="Chromosome 3"/>
</dbReference>
<dbReference type="RefSeq" id="XP_056696327.1">
    <property type="nucleotide sequence ID" value="XM_056840349.1"/>
</dbReference>
<evidence type="ECO:0000313" key="1">
    <source>
        <dbReference type="Proteomes" id="UP000813463"/>
    </source>
</evidence>
<protein>
    <recommendedName>
        <fullName evidence="4">Aminotransferase-like plant mobile domain-containing protein</fullName>
    </recommendedName>
</protein>
<dbReference type="GeneID" id="130470350"/>
<dbReference type="PANTHER" id="PTHR34835">
    <property type="entry name" value="OS07G0283600 PROTEIN-RELATED"/>
    <property type="match status" value="1"/>
</dbReference>
<dbReference type="RefSeq" id="XP_056696328.1">
    <property type="nucleotide sequence ID" value="XM_056840350.1"/>
</dbReference>
<accession>A0ABM3RL35</accession>